<dbReference type="eggNOG" id="ENOG502R34T">
    <property type="taxonomic scope" value="Eukaryota"/>
</dbReference>
<dbReference type="AlphaFoldDB" id="A4RZQ2"/>
<gene>
    <name evidence="2" type="ORF">OSTLU_32465</name>
</gene>
<dbReference type="GeneID" id="5003022"/>
<sequence>MIEDALKGDSDAKSIAAKCRACPGTLLLSAANMRAHAASKRHRKNLEKLGRANDETFVCFYPAVREDDGIVSDGEAETHAERLARLRAQKILRSAEGERAKGGKFSLDQFDSSGDEASDDESDGDDDAKMTKRLAKKEFARKVSDSAPKEKEKRSRRHAQSKRKSGKSKPGKRQRMAMKSAT</sequence>
<feature type="compositionally biased region" description="Basic and acidic residues" evidence="1">
    <location>
        <begin position="136"/>
        <end position="153"/>
    </location>
</feature>
<accession>A4RZQ2</accession>
<dbReference type="OrthoDB" id="1745547at2759"/>
<feature type="compositionally biased region" description="Basic residues" evidence="1">
    <location>
        <begin position="154"/>
        <end position="176"/>
    </location>
</feature>
<dbReference type="Proteomes" id="UP000001568">
    <property type="component" value="Chromosome 7"/>
</dbReference>
<dbReference type="EMBL" id="CP000587">
    <property type="protein sequence ID" value="ABO96903.1"/>
    <property type="molecule type" value="Genomic_DNA"/>
</dbReference>
<evidence type="ECO:0000256" key="1">
    <source>
        <dbReference type="SAM" id="MobiDB-lite"/>
    </source>
</evidence>
<organism evidence="2 3">
    <name type="scientific">Ostreococcus lucimarinus (strain CCE9901)</name>
    <dbReference type="NCBI Taxonomy" id="436017"/>
    <lineage>
        <taxon>Eukaryota</taxon>
        <taxon>Viridiplantae</taxon>
        <taxon>Chlorophyta</taxon>
        <taxon>Mamiellophyceae</taxon>
        <taxon>Mamiellales</taxon>
        <taxon>Bathycoccaceae</taxon>
        <taxon>Ostreococcus</taxon>
    </lineage>
</organism>
<evidence type="ECO:0000313" key="3">
    <source>
        <dbReference type="Proteomes" id="UP000001568"/>
    </source>
</evidence>
<feature type="region of interest" description="Disordered" evidence="1">
    <location>
        <begin position="93"/>
        <end position="182"/>
    </location>
</feature>
<dbReference type="KEGG" id="olu:OSTLU_32465"/>
<evidence type="ECO:0000313" key="2">
    <source>
        <dbReference type="EMBL" id="ABO96903.1"/>
    </source>
</evidence>
<proteinExistence type="predicted"/>
<dbReference type="RefSeq" id="XP_001418610.1">
    <property type="nucleotide sequence ID" value="XM_001418573.1"/>
</dbReference>
<name>A4RZQ2_OSTLU</name>
<reference evidence="2 3" key="1">
    <citation type="journal article" date="2007" name="Proc. Natl. Acad. Sci. U.S.A.">
        <title>The tiny eukaryote Ostreococcus provides genomic insights into the paradox of plankton speciation.</title>
        <authorList>
            <person name="Palenik B."/>
            <person name="Grimwood J."/>
            <person name="Aerts A."/>
            <person name="Rouze P."/>
            <person name="Salamov A."/>
            <person name="Putnam N."/>
            <person name="Dupont C."/>
            <person name="Jorgensen R."/>
            <person name="Derelle E."/>
            <person name="Rombauts S."/>
            <person name="Zhou K."/>
            <person name="Otillar R."/>
            <person name="Merchant S.S."/>
            <person name="Podell S."/>
            <person name="Gaasterland T."/>
            <person name="Napoli C."/>
            <person name="Gendler K."/>
            <person name="Manuell A."/>
            <person name="Tai V."/>
            <person name="Vallon O."/>
            <person name="Piganeau G."/>
            <person name="Jancek S."/>
            <person name="Heijde M."/>
            <person name="Jabbari K."/>
            <person name="Bowler C."/>
            <person name="Lohr M."/>
            <person name="Robbens S."/>
            <person name="Werner G."/>
            <person name="Dubchak I."/>
            <person name="Pazour G.J."/>
            <person name="Ren Q."/>
            <person name="Paulsen I."/>
            <person name="Delwiche C."/>
            <person name="Schmutz J."/>
            <person name="Rokhsar D."/>
            <person name="Van de Peer Y."/>
            <person name="Moreau H."/>
            <person name="Grigoriev I.V."/>
        </authorList>
    </citation>
    <scope>NUCLEOTIDE SEQUENCE [LARGE SCALE GENOMIC DNA]</scope>
    <source>
        <strain evidence="2 3">CCE9901</strain>
    </source>
</reference>
<keyword evidence="3" id="KW-1185">Reference proteome</keyword>
<protein>
    <submittedName>
        <fullName evidence="2">Uncharacterized protein</fullName>
    </submittedName>
</protein>
<dbReference type="HOGENOM" id="CLU_1484381_0_0_1"/>
<feature type="compositionally biased region" description="Acidic residues" evidence="1">
    <location>
        <begin position="113"/>
        <end position="126"/>
    </location>
</feature>
<dbReference type="Gramene" id="ABO96903">
    <property type="protein sequence ID" value="ABO96903"/>
    <property type="gene ID" value="OSTLU_32465"/>
</dbReference>
<dbReference type="OMA" id="FVCFYPA"/>